<dbReference type="InterPro" id="IPR016161">
    <property type="entry name" value="Ald_DH/histidinol_DH"/>
</dbReference>
<dbReference type="Gene3D" id="3.40.605.10">
    <property type="entry name" value="Aldehyde Dehydrogenase, Chain A, domain 1"/>
    <property type="match status" value="1"/>
</dbReference>
<evidence type="ECO:0000256" key="7">
    <source>
        <dbReference type="RuleBase" id="RU003345"/>
    </source>
</evidence>
<dbReference type="FunFam" id="3.40.309.10:FF:000003">
    <property type="entry name" value="Aldehyde dehydrogenase"/>
    <property type="match status" value="1"/>
</dbReference>
<dbReference type="OMA" id="EIDWCKQ"/>
<evidence type="ECO:0000256" key="3">
    <source>
        <dbReference type="ARBA" id="ARBA00023027"/>
    </source>
</evidence>
<keyword evidence="2 4" id="KW-0560">Oxidoreductase</keyword>
<evidence type="ECO:0000256" key="6">
    <source>
        <dbReference type="PROSITE-ProRule" id="PRU10007"/>
    </source>
</evidence>
<dbReference type="InterPro" id="IPR015590">
    <property type="entry name" value="Aldehyde_DH_dom"/>
</dbReference>
<accession>F6Q7A6</accession>
<dbReference type="Ensembl" id="ENSCINT00000001020.3">
    <property type="protein sequence ID" value="ENSCINP00000001020.3"/>
    <property type="gene ID" value="ENSCING00000000550.3"/>
</dbReference>
<dbReference type="PANTHER" id="PTHR43570:SF16">
    <property type="entry name" value="ALDEHYDE DEHYDROGENASE TYPE III, ISOFORM Q"/>
    <property type="match status" value="1"/>
</dbReference>
<dbReference type="PANTHER" id="PTHR43570">
    <property type="entry name" value="ALDEHYDE DEHYDROGENASE"/>
    <property type="match status" value="1"/>
</dbReference>
<feature type="domain" description="Aldehyde dehydrogenase" evidence="8">
    <location>
        <begin position="20"/>
        <end position="433"/>
    </location>
</feature>
<dbReference type="SUPFAM" id="SSF53720">
    <property type="entry name" value="ALDH-like"/>
    <property type="match status" value="1"/>
</dbReference>
<evidence type="ECO:0000256" key="1">
    <source>
        <dbReference type="ARBA" id="ARBA00009986"/>
    </source>
</evidence>
<dbReference type="PIRSF" id="PIRSF036492">
    <property type="entry name" value="ALDH"/>
    <property type="match status" value="1"/>
</dbReference>
<evidence type="ECO:0000256" key="2">
    <source>
        <dbReference type="ARBA" id="ARBA00023002"/>
    </source>
</evidence>
<dbReference type="InterPro" id="IPR016162">
    <property type="entry name" value="Ald_DH_N"/>
</dbReference>
<name>F6Q7A6_CIOIN</name>
<reference evidence="10" key="1">
    <citation type="journal article" date="2002" name="Science">
        <title>The draft genome of Ciona intestinalis: insights into chordate and vertebrate origins.</title>
        <authorList>
            <person name="Dehal P."/>
            <person name="Satou Y."/>
            <person name="Campbell R.K."/>
            <person name="Chapman J."/>
            <person name="Degnan B."/>
            <person name="De Tomaso A."/>
            <person name="Davidson B."/>
            <person name="Di Gregorio A."/>
            <person name="Gelpke M."/>
            <person name="Goodstein D.M."/>
            <person name="Harafuji N."/>
            <person name="Hastings K.E."/>
            <person name="Ho I."/>
            <person name="Hotta K."/>
            <person name="Huang W."/>
            <person name="Kawashima T."/>
            <person name="Lemaire P."/>
            <person name="Martinez D."/>
            <person name="Meinertzhagen I.A."/>
            <person name="Necula S."/>
            <person name="Nonaka M."/>
            <person name="Putnam N."/>
            <person name="Rash S."/>
            <person name="Saiga H."/>
            <person name="Satake M."/>
            <person name="Terry A."/>
            <person name="Yamada L."/>
            <person name="Wang H.G."/>
            <person name="Awazu S."/>
            <person name="Azumi K."/>
            <person name="Boore J."/>
            <person name="Branno M."/>
            <person name="Chin-Bow S."/>
            <person name="DeSantis R."/>
            <person name="Doyle S."/>
            <person name="Francino P."/>
            <person name="Keys D.N."/>
            <person name="Haga S."/>
            <person name="Hayashi H."/>
            <person name="Hino K."/>
            <person name="Imai K.S."/>
            <person name="Inaba K."/>
            <person name="Kano S."/>
            <person name="Kobayashi K."/>
            <person name="Kobayashi M."/>
            <person name="Lee B.I."/>
            <person name="Makabe K.W."/>
            <person name="Manohar C."/>
            <person name="Matassi G."/>
            <person name="Medina M."/>
            <person name="Mochizuki Y."/>
            <person name="Mount S."/>
            <person name="Morishita T."/>
            <person name="Miura S."/>
            <person name="Nakayama A."/>
            <person name="Nishizaka S."/>
            <person name="Nomoto H."/>
            <person name="Ohta F."/>
            <person name="Oishi K."/>
            <person name="Rigoutsos I."/>
            <person name="Sano M."/>
            <person name="Sasaki A."/>
            <person name="Sasakura Y."/>
            <person name="Shoguchi E."/>
            <person name="Shin-i T."/>
            <person name="Spagnuolo A."/>
            <person name="Stainier D."/>
            <person name="Suzuki M.M."/>
            <person name="Tassy O."/>
            <person name="Takatori N."/>
            <person name="Tokuoka M."/>
            <person name="Yagi K."/>
            <person name="Yoshizaki F."/>
            <person name="Wada S."/>
            <person name="Zhang C."/>
            <person name="Hyatt P.D."/>
            <person name="Larimer F."/>
            <person name="Detter C."/>
            <person name="Doggett N."/>
            <person name="Glavina T."/>
            <person name="Hawkins T."/>
            <person name="Richardson P."/>
            <person name="Lucas S."/>
            <person name="Kohara Y."/>
            <person name="Levine M."/>
            <person name="Satoh N."/>
            <person name="Rokhsar D.S."/>
        </authorList>
    </citation>
    <scope>NUCLEOTIDE SEQUENCE [LARGE SCALE GENOMIC DNA]</scope>
</reference>
<reference evidence="9" key="3">
    <citation type="submission" date="2025-08" db="UniProtKB">
        <authorList>
            <consortium name="Ensembl"/>
        </authorList>
    </citation>
    <scope>IDENTIFICATION</scope>
</reference>
<sequence>QDSTETKVIDQIHAFQTGITQPIEWRIAQLNRLIDLLNEQEDAIVDALQQDLRKPKFETLMTEVIVAKNEATYAINNVHAWSKPTYPSKTFPQLMDTVYIQKQPLGVVLLIGAWNYPIQLLFNQLVAVIVSGNCGIIKPSELSPVTADLIAKLIPQYLDKECFKVYLGGIPETTLLLQQKFDKIIYTGSSMVGKIIMKAAAEHLTPVLLELGGKSPVYVHKDSNLDLGITVAKRVAWGKYMNLGQTCTAPDYVLCHGHVLEEFLNKLKSTIKEMYGEDPQKSPDLARIVNARNFQRIEKLILGMSKEKLVVGGDMNEKTRYIAPTVYKDVHIGDPIMDSEIFGPILPVLAVNGEDEAIEIINGSDKPLAFYIFAKSDKVVQKLLSNTSSGGATVNDVLMHAAAYNLPFGGVGNSGMGAYHGKYSFDALTHERSISYRGQNLESLVAARYPPYTEKNLSMIRWMTTDKRGRMCSIL</sequence>
<dbReference type="STRING" id="7719.ENSCINP00000001020"/>
<dbReference type="Pfam" id="PF00171">
    <property type="entry name" value="Aldedh"/>
    <property type="match status" value="1"/>
</dbReference>
<keyword evidence="3" id="KW-0520">NAD</keyword>
<reference evidence="9" key="4">
    <citation type="submission" date="2025-09" db="UniProtKB">
        <authorList>
            <consortium name="Ensembl"/>
        </authorList>
    </citation>
    <scope>IDENTIFICATION</scope>
</reference>
<organism evidence="9 10">
    <name type="scientific">Ciona intestinalis</name>
    <name type="common">Transparent sea squirt</name>
    <name type="synonym">Ascidia intestinalis</name>
    <dbReference type="NCBI Taxonomy" id="7719"/>
    <lineage>
        <taxon>Eukaryota</taxon>
        <taxon>Metazoa</taxon>
        <taxon>Chordata</taxon>
        <taxon>Tunicata</taxon>
        <taxon>Ascidiacea</taxon>
        <taxon>Phlebobranchia</taxon>
        <taxon>Cionidae</taxon>
        <taxon>Ciona</taxon>
    </lineage>
</organism>
<dbReference type="Proteomes" id="UP000008144">
    <property type="component" value="Chromosome 12"/>
</dbReference>
<comment type="similarity">
    <text evidence="1 4 7">Belongs to the aldehyde dehydrogenase family.</text>
</comment>
<dbReference type="GO" id="GO:0004029">
    <property type="term" value="F:aldehyde dehydrogenase (NAD+) activity"/>
    <property type="evidence" value="ECO:0000318"/>
    <property type="project" value="GO_Central"/>
</dbReference>
<keyword evidence="10" id="KW-1185">Reference proteome</keyword>
<dbReference type="HOGENOM" id="CLU_005391_3_1_1"/>
<feature type="active site" evidence="5">
    <location>
        <position position="247"/>
    </location>
</feature>
<proteinExistence type="inferred from homology"/>
<dbReference type="FunFam" id="3.40.605.10:FF:000004">
    <property type="entry name" value="Aldehyde dehydrogenase"/>
    <property type="match status" value="1"/>
</dbReference>
<dbReference type="GO" id="GO:0005737">
    <property type="term" value="C:cytoplasm"/>
    <property type="evidence" value="ECO:0000318"/>
    <property type="project" value="GO_Central"/>
</dbReference>
<dbReference type="GO" id="GO:0006081">
    <property type="term" value="P:aldehyde metabolic process"/>
    <property type="evidence" value="ECO:0000318"/>
    <property type="project" value="GO_Central"/>
</dbReference>
<dbReference type="InterPro" id="IPR016163">
    <property type="entry name" value="Ald_DH_C"/>
</dbReference>
<protein>
    <recommendedName>
        <fullName evidence="4">Aldehyde dehydrogenase</fullName>
    </recommendedName>
</protein>
<dbReference type="GeneTree" id="ENSGT00940000167857"/>
<dbReference type="InParanoid" id="F6Q7A6"/>
<dbReference type="EMBL" id="EAAA01000923">
    <property type="status" value="NOT_ANNOTATED_CDS"/>
    <property type="molecule type" value="Genomic_DNA"/>
</dbReference>
<evidence type="ECO:0000256" key="4">
    <source>
        <dbReference type="PIRNR" id="PIRNR036492"/>
    </source>
</evidence>
<dbReference type="PROSITE" id="PS00687">
    <property type="entry name" value="ALDEHYDE_DEHYDR_GLU"/>
    <property type="match status" value="1"/>
</dbReference>
<feature type="active site" evidence="5 6">
    <location>
        <position position="210"/>
    </location>
</feature>
<dbReference type="Gene3D" id="3.40.309.10">
    <property type="entry name" value="Aldehyde Dehydrogenase, Chain A, domain 2"/>
    <property type="match status" value="1"/>
</dbReference>
<dbReference type="FunCoup" id="F6Q7A6">
    <property type="interactions" value="1"/>
</dbReference>
<dbReference type="CDD" id="cd07132">
    <property type="entry name" value="ALDH_F3AB"/>
    <property type="match status" value="1"/>
</dbReference>
<dbReference type="InterPro" id="IPR012394">
    <property type="entry name" value="Aldehyde_DH_NAD(P)"/>
</dbReference>
<evidence type="ECO:0000256" key="5">
    <source>
        <dbReference type="PIRSR" id="PIRSR036492-1"/>
    </source>
</evidence>
<dbReference type="AlphaFoldDB" id="F6Q7A6"/>
<dbReference type="InterPro" id="IPR029510">
    <property type="entry name" value="Ald_DH_CS_GLU"/>
</dbReference>
<reference evidence="9" key="2">
    <citation type="journal article" date="2008" name="Genome Biol.">
        <title>Improved genome assembly and evidence-based global gene model set for the chordate Ciona intestinalis: new insight into intron and operon populations.</title>
        <authorList>
            <person name="Satou Y."/>
            <person name="Mineta K."/>
            <person name="Ogasawara M."/>
            <person name="Sasakura Y."/>
            <person name="Shoguchi E."/>
            <person name="Ueno K."/>
            <person name="Yamada L."/>
            <person name="Matsumoto J."/>
            <person name="Wasserscheid J."/>
            <person name="Dewar K."/>
            <person name="Wiley G.B."/>
            <person name="Macmil S.L."/>
            <person name="Roe B.A."/>
            <person name="Zeller R.W."/>
            <person name="Hastings K.E."/>
            <person name="Lemaire P."/>
            <person name="Lindquist E."/>
            <person name="Endo T."/>
            <person name="Hotta K."/>
            <person name="Inaba K."/>
        </authorList>
    </citation>
    <scope>NUCLEOTIDE SEQUENCE [LARGE SCALE GENOMIC DNA]</scope>
    <source>
        <strain evidence="9">wild type</strain>
    </source>
</reference>
<evidence type="ECO:0000259" key="8">
    <source>
        <dbReference type="Pfam" id="PF00171"/>
    </source>
</evidence>
<evidence type="ECO:0000313" key="9">
    <source>
        <dbReference type="Ensembl" id="ENSCINP00000001020.3"/>
    </source>
</evidence>
<evidence type="ECO:0000313" key="10">
    <source>
        <dbReference type="Proteomes" id="UP000008144"/>
    </source>
</evidence>